<evidence type="ECO:0000313" key="2">
    <source>
        <dbReference type="EnsemblMetazoa" id="AMAM012792-PA"/>
    </source>
</evidence>
<dbReference type="EnsemblMetazoa" id="AMAM012792-RA">
    <property type="protein sequence ID" value="AMAM012792-PA"/>
    <property type="gene ID" value="AMAM012792"/>
</dbReference>
<feature type="compositionally biased region" description="Polar residues" evidence="1">
    <location>
        <begin position="45"/>
        <end position="69"/>
    </location>
</feature>
<keyword evidence="3" id="KW-1185">Reference proteome</keyword>
<dbReference type="Proteomes" id="UP000075901">
    <property type="component" value="Unassembled WGS sequence"/>
</dbReference>
<feature type="region of interest" description="Disordered" evidence="1">
    <location>
        <begin position="1"/>
        <end position="71"/>
    </location>
</feature>
<reference evidence="3" key="1">
    <citation type="submission" date="2013-09" db="EMBL/GenBank/DDBJ databases">
        <title>The Genome Sequence of Anopheles maculatus species B.</title>
        <authorList>
            <consortium name="The Broad Institute Genomics Platform"/>
            <person name="Neafsey D.E."/>
            <person name="Besansky N."/>
            <person name="Howell P."/>
            <person name="Walton C."/>
            <person name="Young S.K."/>
            <person name="Zeng Q."/>
            <person name="Gargeya S."/>
            <person name="Fitzgerald M."/>
            <person name="Haas B."/>
            <person name="Abouelleil A."/>
            <person name="Allen A.W."/>
            <person name="Alvarado L."/>
            <person name="Arachchi H.M."/>
            <person name="Berlin A.M."/>
            <person name="Chapman S.B."/>
            <person name="Gainer-Dewar J."/>
            <person name="Goldberg J."/>
            <person name="Griggs A."/>
            <person name="Gujja S."/>
            <person name="Hansen M."/>
            <person name="Howarth C."/>
            <person name="Imamovic A."/>
            <person name="Ireland A."/>
            <person name="Larimer J."/>
            <person name="McCowan C."/>
            <person name="Murphy C."/>
            <person name="Pearson M."/>
            <person name="Poon T.W."/>
            <person name="Priest M."/>
            <person name="Roberts A."/>
            <person name="Saif S."/>
            <person name="Shea T."/>
            <person name="Sisk P."/>
            <person name="Sykes S."/>
            <person name="Wortman J."/>
            <person name="Nusbaum C."/>
            <person name="Birren B."/>
        </authorList>
    </citation>
    <scope>NUCLEOTIDE SEQUENCE [LARGE SCALE GENOMIC DNA]</scope>
    <source>
        <strain evidence="3">maculatus3</strain>
    </source>
</reference>
<sequence>EPDEIDTVVKAENSAEKLSIVNDNTPDRAETEPVPVKRKREATVPATTGLSPSRNNAGLSSNGVPSHVQNRIDRNGKLGATLAMSKQELSDEFYRSQKRLIDYEFSLYVRKEEEFINRMQESTRTMLEEGMDQFFTRLKEVLAGHQRVQQEEQIETYE</sequence>
<protein>
    <submittedName>
        <fullName evidence="2">Uncharacterized protein</fullName>
    </submittedName>
</protein>
<evidence type="ECO:0000313" key="3">
    <source>
        <dbReference type="Proteomes" id="UP000075901"/>
    </source>
</evidence>
<evidence type="ECO:0000256" key="1">
    <source>
        <dbReference type="SAM" id="MobiDB-lite"/>
    </source>
</evidence>
<dbReference type="VEuPathDB" id="VectorBase:AMAM012792"/>
<dbReference type="AlphaFoldDB" id="A0A182SSZ5"/>
<reference evidence="2" key="2">
    <citation type="submission" date="2020-05" db="UniProtKB">
        <authorList>
            <consortium name="EnsemblMetazoa"/>
        </authorList>
    </citation>
    <scope>IDENTIFICATION</scope>
    <source>
        <strain evidence="2">maculatus3</strain>
    </source>
</reference>
<name>A0A182SSZ5_9DIPT</name>
<proteinExistence type="predicted"/>
<accession>A0A182SSZ5</accession>
<organism evidence="2 3">
    <name type="scientific">Anopheles maculatus</name>
    <dbReference type="NCBI Taxonomy" id="74869"/>
    <lineage>
        <taxon>Eukaryota</taxon>
        <taxon>Metazoa</taxon>
        <taxon>Ecdysozoa</taxon>
        <taxon>Arthropoda</taxon>
        <taxon>Hexapoda</taxon>
        <taxon>Insecta</taxon>
        <taxon>Pterygota</taxon>
        <taxon>Neoptera</taxon>
        <taxon>Endopterygota</taxon>
        <taxon>Diptera</taxon>
        <taxon>Nematocera</taxon>
        <taxon>Culicoidea</taxon>
        <taxon>Culicidae</taxon>
        <taxon>Anophelinae</taxon>
        <taxon>Anopheles</taxon>
        <taxon>Anopheles maculatus group</taxon>
    </lineage>
</organism>